<comment type="caution">
    <text evidence="12">The sequence shown here is derived from an EMBL/GenBank/DDBJ whole genome shotgun (WGS) entry which is preliminary data.</text>
</comment>
<name>A0A1G2V1V1_9BACT</name>
<dbReference type="SUPFAM" id="SSF53098">
    <property type="entry name" value="Ribonuclease H-like"/>
    <property type="match status" value="1"/>
</dbReference>
<dbReference type="GO" id="GO:0005737">
    <property type="term" value="C:cytoplasm"/>
    <property type="evidence" value="ECO:0007669"/>
    <property type="project" value="UniProtKB-SubCell"/>
</dbReference>
<dbReference type="InterPro" id="IPR022892">
    <property type="entry name" value="RNaseHI"/>
</dbReference>
<evidence type="ECO:0000256" key="7">
    <source>
        <dbReference type="ARBA" id="ARBA00022759"/>
    </source>
</evidence>
<keyword evidence="8 10" id="KW-0378">Hydrolase</keyword>
<evidence type="ECO:0000256" key="10">
    <source>
        <dbReference type="HAMAP-Rule" id="MF_00042"/>
    </source>
</evidence>
<dbReference type="PANTHER" id="PTHR10642">
    <property type="entry name" value="RIBONUCLEASE H1"/>
    <property type="match status" value="1"/>
</dbReference>
<evidence type="ECO:0000313" key="13">
    <source>
        <dbReference type="Proteomes" id="UP000177697"/>
    </source>
</evidence>
<comment type="subunit">
    <text evidence="3 10">Monomer.</text>
</comment>
<dbReference type="Proteomes" id="UP000177697">
    <property type="component" value="Unassembled WGS sequence"/>
</dbReference>
<dbReference type="PANTHER" id="PTHR10642:SF26">
    <property type="entry name" value="RIBONUCLEASE H1"/>
    <property type="match status" value="1"/>
</dbReference>
<dbReference type="CDD" id="cd09278">
    <property type="entry name" value="RNase_HI_prokaryote_like"/>
    <property type="match status" value="1"/>
</dbReference>
<dbReference type="EMBL" id="MHWW01000007">
    <property type="protein sequence ID" value="OHB15599.1"/>
    <property type="molecule type" value="Genomic_DNA"/>
</dbReference>
<evidence type="ECO:0000256" key="9">
    <source>
        <dbReference type="ARBA" id="ARBA00022842"/>
    </source>
</evidence>
<keyword evidence="5 10" id="KW-0540">Nuclease</keyword>
<keyword evidence="10" id="KW-0963">Cytoplasm</keyword>
<dbReference type="EC" id="3.1.26.4" evidence="4 10"/>
<comment type="similarity">
    <text evidence="2 10">Belongs to the RNase H family.</text>
</comment>
<feature type="binding site" evidence="10">
    <location>
        <position position="9"/>
    </location>
    <ligand>
        <name>Mg(2+)</name>
        <dbReference type="ChEBI" id="CHEBI:18420"/>
        <label>2</label>
    </ligand>
</feature>
<reference evidence="12 13" key="1">
    <citation type="journal article" date="2016" name="Nat. Commun.">
        <title>Thousands of microbial genomes shed light on interconnected biogeochemical processes in an aquifer system.</title>
        <authorList>
            <person name="Anantharaman K."/>
            <person name="Brown C.T."/>
            <person name="Hug L.A."/>
            <person name="Sharon I."/>
            <person name="Castelle C.J."/>
            <person name="Probst A.J."/>
            <person name="Thomas B.C."/>
            <person name="Singh A."/>
            <person name="Wilkins M.J."/>
            <person name="Karaoz U."/>
            <person name="Brodie E.L."/>
            <person name="Williams K.H."/>
            <person name="Hubbard S.S."/>
            <person name="Banfield J.F."/>
        </authorList>
    </citation>
    <scope>NUCLEOTIDE SEQUENCE [LARGE SCALE GENOMIC DNA]</scope>
</reference>
<dbReference type="Pfam" id="PF00075">
    <property type="entry name" value="RNase_H"/>
    <property type="match status" value="1"/>
</dbReference>
<evidence type="ECO:0000256" key="8">
    <source>
        <dbReference type="ARBA" id="ARBA00022801"/>
    </source>
</evidence>
<keyword evidence="9 10" id="KW-0460">Magnesium</keyword>
<feature type="binding site" evidence="10">
    <location>
        <position position="142"/>
    </location>
    <ligand>
        <name>Mg(2+)</name>
        <dbReference type="ChEBI" id="CHEBI:18420"/>
        <label>2</label>
    </ligand>
</feature>
<evidence type="ECO:0000256" key="5">
    <source>
        <dbReference type="ARBA" id="ARBA00022722"/>
    </source>
</evidence>
<dbReference type="GO" id="GO:0043137">
    <property type="term" value="P:DNA replication, removal of RNA primer"/>
    <property type="evidence" value="ECO:0007669"/>
    <property type="project" value="TreeGrafter"/>
</dbReference>
<sequence length="168" mass="19230">MDKVIIYTDGSSRGNPGPGGYGAIIINDSKPEIRNLKSEIIEIGGREEMTTNNRMEMKAVIEALKNVSDNNDIEIYADSEYLIKGITIWIKNWQKNNWRTKDKREVMNRDLWEELLIETENKNIEWKKVLGHSGHELNDRCDEIATSFADGLNVDLYDGSKTGYFLVS</sequence>
<keyword evidence="7 10" id="KW-0255">Endonuclease</keyword>
<dbReference type="PROSITE" id="PS50879">
    <property type="entry name" value="RNASE_H_1"/>
    <property type="match status" value="1"/>
</dbReference>
<evidence type="ECO:0000259" key="11">
    <source>
        <dbReference type="PROSITE" id="PS50879"/>
    </source>
</evidence>
<dbReference type="HAMAP" id="MF_00042">
    <property type="entry name" value="RNase_H"/>
    <property type="match status" value="1"/>
</dbReference>
<protein>
    <recommendedName>
        <fullName evidence="4 10">Ribonuclease H</fullName>
        <shortName evidence="10">RNase H</shortName>
        <ecNumber evidence="4 10">3.1.26.4</ecNumber>
    </recommendedName>
</protein>
<dbReference type="GO" id="GO:0000287">
    <property type="term" value="F:magnesium ion binding"/>
    <property type="evidence" value="ECO:0007669"/>
    <property type="project" value="UniProtKB-UniRule"/>
</dbReference>
<feature type="domain" description="RNase H type-1" evidence="11">
    <location>
        <begin position="1"/>
        <end position="150"/>
    </location>
</feature>
<comment type="cofactor">
    <cofactor evidence="10">
        <name>Mg(2+)</name>
        <dbReference type="ChEBI" id="CHEBI:18420"/>
    </cofactor>
    <text evidence="10">Binds 1 Mg(2+) ion per subunit. May bind a second metal ion at a regulatory site, or after substrate binding.</text>
</comment>
<gene>
    <name evidence="10" type="primary">rnhA</name>
    <name evidence="12" type="ORF">A2431_02535</name>
</gene>
<evidence type="ECO:0000256" key="1">
    <source>
        <dbReference type="ARBA" id="ARBA00000077"/>
    </source>
</evidence>
<dbReference type="Gene3D" id="3.30.420.10">
    <property type="entry name" value="Ribonuclease H-like superfamily/Ribonuclease H"/>
    <property type="match status" value="1"/>
</dbReference>
<dbReference type="InterPro" id="IPR036397">
    <property type="entry name" value="RNaseH_sf"/>
</dbReference>
<dbReference type="InterPro" id="IPR050092">
    <property type="entry name" value="RNase_H"/>
</dbReference>
<dbReference type="NCBIfam" id="NF001236">
    <property type="entry name" value="PRK00203.1"/>
    <property type="match status" value="1"/>
</dbReference>
<dbReference type="GO" id="GO:0004523">
    <property type="term" value="F:RNA-DNA hybrid ribonuclease activity"/>
    <property type="evidence" value="ECO:0007669"/>
    <property type="project" value="UniProtKB-UniRule"/>
</dbReference>
<evidence type="ECO:0000313" key="12">
    <source>
        <dbReference type="EMBL" id="OHB15599.1"/>
    </source>
</evidence>
<evidence type="ECO:0000256" key="3">
    <source>
        <dbReference type="ARBA" id="ARBA00011245"/>
    </source>
</evidence>
<dbReference type="AlphaFoldDB" id="A0A1G2V1V1"/>
<proteinExistence type="inferred from homology"/>
<dbReference type="GO" id="GO:0003676">
    <property type="term" value="F:nucleic acid binding"/>
    <property type="evidence" value="ECO:0007669"/>
    <property type="project" value="InterPro"/>
</dbReference>
<evidence type="ECO:0000256" key="4">
    <source>
        <dbReference type="ARBA" id="ARBA00012180"/>
    </source>
</evidence>
<feature type="binding site" evidence="10">
    <location>
        <position position="56"/>
    </location>
    <ligand>
        <name>Mg(2+)</name>
        <dbReference type="ChEBI" id="CHEBI:18420"/>
        <label>1</label>
    </ligand>
</feature>
<comment type="function">
    <text evidence="10">Endonuclease that specifically degrades the RNA of RNA-DNA hybrids.</text>
</comment>
<comment type="subcellular location">
    <subcellularLocation>
        <location evidence="10">Cytoplasm</location>
    </subcellularLocation>
</comment>
<evidence type="ECO:0000256" key="2">
    <source>
        <dbReference type="ARBA" id="ARBA00005300"/>
    </source>
</evidence>
<feature type="binding site" evidence="10">
    <location>
        <position position="78"/>
    </location>
    <ligand>
        <name>Mg(2+)</name>
        <dbReference type="ChEBI" id="CHEBI:18420"/>
        <label>1</label>
    </ligand>
</feature>
<comment type="catalytic activity">
    <reaction evidence="1 10">
        <text>Endonucleolytic cleavage to 5'-phosphomonoester.</text>
        <dbReference type="EC" id="3.1.26.4"/>
    </reaction>
</comment>
<keyword evidence="6 10" id="KW-0479">Metal-binding</keyword>
<dbReference type="InterPro" id="IPR012337">
    <property type="entry name" value="RNaseH-like_sf"/>
</dbReference>
<dbReference type="InterPro" id="IPR002156">
    <property type="entry name" value="RNaseH_domain"/>
</dbReference>
<accession>A0A1G2V1V1</accession>
<organism evidence="12 13">
    <name type="scientific">Candidatus Zambryskibacteria bacterium RIFOXYC1_FULL_39_10</name>
    <dbReference type="NCBI Taxonomy" id="1802779"/>
    <lineage>
        <taxon>Bacteria</taxon>
        <taxon>Candidatus Zambryskiibacteriota</taxon>
    </lineage>
</organism>
<feature type="binding site" evidence="10">
    <location>
        <position position="9"/>
    </location>
    <ligand>
        <name>Mg(2+)</name>
        <dbReference type="ChEBI" id="CHEBI:18420"/>
        <label>1</label>
    </ligand>
</feature>
<evidence type="ECO:0000256" key="6">
    <source>
        <dbReference type="ARBA" id="ARBA00022723"/>
    </source>
</evidence>